<accession>A0A1Y1URW0</accession>
<feature type="domain" description="Lumazine-binding" evidence="4">
    <location>
        <begin position="1"/>
        <end position="105"/>
    </location>
</feature>
<dbReference type="PANTHER" id="PTHR21098:SF0">
    <property type="entry name" value="RIBOFLAVIN SYNTHASE"/>
    <property type="match status" value="1"/>
</dbReference>
<dbReference type="InterPro" id="IPR001783">
    <property type="entry name" value="Lumazine-bd"/>
</dbReference>
<dbReference type="Gene3D" id="2.40.30.20">
    <property type="match status" value="2"/>
</dbReference>
<keyword evidence="1" id="KW-0677">Repeat</keyword>
<protein>
    <submittedName>
        <fullName evidence="5">Lumazine-binding protein</fullName>
    </submittedName>
</protein>
<dbReference type="InterPro" id="IPR017938">
    <property type="entry name" value="Riboflavin_synthase-like_b-brl"/>
</dbReference>
<feature type="repeat" description="Lumazine-binding" evidence="2">
    <location>
        <begin position="1"/>
        <end position="105"/>
    </location>
</feature>
<dbReference type="InterPro" id="IPR023366">
    <property type="entry name" value="ATP_synth_asu-like_sf"/>
</dbReference>
<dbReference type="FunFam" id="2.40.30.20:FF:000006">
    <property type="entry name" value="Riboflavin synthase, alpha subunit"/>
    <property type="match status" value="1"/>
</dbReference>
<name>A0A1Y1URW0_9FUNG</name>
<reference evidence="5 6" key="1">
    <citation type="submission" date="2016-08" db="EMBL/GenBank/DDBJ databases">
        <title>Genomes of anaerobic fungi encode conserved fungal cellulosomes for biomass hydrolysis.</title>
        <authorList>
            <consortium name="DOE Joint Genome Institute"/>
            <person name="Haitjema C.H."/>
            <person name="Gilmore S.P."/>
            <person name="Henske J.K."/>
            <person name="Solomon K.V."/>
            <person name="De Groot R."/>
            <person name="Kuo A."/>
            <person name="Mondo S.J."/>
            <person name="Salamov A.A."/>
            <person name="Labutti K."/>
            <person name="Zhao Z."/>
            <person name="Chiniquy J."/>
            <person name="Barry K."/>
            <person name="Brewer H.M."/>
            <person name="Purvine S.O."/>
            <person name="Wright A.T."/>
            <person name="Boxma B."/>
            <person name="Van Alen T."/>
            <person name="Hackstein J.H."/>
            <person name="Baker S.E."/>
            <person name="Grigoriev I.V."/>
            <person name="O'Malley M.A."/>
        </authorList>
    </citation>
    <scope>NUCLEOTIDE SEQUENCE [LARGE SCALE GENOMIC DNA]</scope>
    <source>
        <strain evidence="6">finn</strain>
    </source>
</reference>
<evidence type="ECO:0000256" key="3">
    <source>
        <dbReference type="SAM" id="Coils"/>
    </source>
</evidence>
<proteinExistence type="predicted"/>
<reference evidence="5 6" key="2">
    <citation type="submission" date="2016-08" db="EMBL/GenBank/DDBJ databases">
        <title>Pervasive Adenine N6-methylation of Active Genes in Fungi.</title>
        <authorList>
            <consortium name="DOE Joint Genome Institute"/>
            <person name="Mondo S.J."/>
            <person name="Dannebaum R.O."/>
            <person name="Kuo R.C."/>
            <person name="Labutti K."/>
            <person name="Haridas S."/>
            <person name="Kuo A."/>
            <person name="Salamov A."/>
            <person name="Ahrendt S.R."/>
            <person name="Lipzen A."/>
            <person name="Sullivan W."/>
            <person name="Andreopoulos W.B."/>
            <person name="Clum A."/>
            <person name="Lindquist E."/>
            <person name="Daum C."/>
            <person name="Ramamoorthy G.K."/>
            <person name="Gryganskyi A."/>
            <person name="Culley D."/>
            <person name="Magnuson J.K."/>
            <person name="James T.Y."/>
            <person name="O'Malley M.A."/>
            <person name="Stajich J.E."/>
            <person name="Spatafora J.W."/>
            <person name="Visel A."/>
            <person name="Grigoriev I.V."/>
        </authorList>
    </citation>
    <scope>NUCLEOTIDE SEQUENCE [LARGE SCALE GENOMIC DNA]</scope>
    <source>
        <strain evidence="6">finn</strain>
    </source>
</reference>
<feature type="repeat" description="Lumazine-binding" evidence="2">
    <location>
        <begin position="106"/>
        <end position="215"/>
    </location>
</feature>
<sequence>MFTGIVEVQGKIVSINKNDSTQSGGNGFSIIIGECKSILSDCHIGDSIAVNGTCLTVTEFDKEYGTFKVNIAPETVRKTNLGLLKEGSYVNLERAMSTDNRFGGHLVQGHVNTTIKVDNIELDPPNSLAVTFYVPEIETLEDYHDDDVMLDILPKGFVCLDGVSLTITRVEREKRKFSVMLIPHTQKIVTLGKCKAGDIINLEVDNNTKTVRRALEENGILRRVVEKQDKLEKEVEILKEKLNILLKEKL</sequence>
<keyword evidence="6" id="KW-1185">Reference proteome</keyword>
<gene>
    <name evidence="5" type="ORF">BCR36DRAFT_416933</name>
</gene>
<dbReference type="Pfam" id="PF00677">
    <property type="entry name" value="Lum_binding"/>
    <property type="match status" value="2"/>
</dbReference>
<keyword evidence="3" id="KW-0175">Coiled coil</keyword>
<dbReference type="NCBIfam" id="TIGR00187">
    <property type="entry name" value="ribE"/>
    <property type="match status" value="1"/>
</dbReference>
<dbReference type="OrthoDB" id="10258924at2759"/>
<evidence type="ECO:0000256" key="1">
    <source>
        <dbReference type="ARBA" id="ARBA00022737"/>
    </source>
</evidence>
<evidence type="ECO:0000313" key="5">
    <source>
        <dbReference type="EMBL" id="ORX40377.1"/>
    </source>
</evidence>
<organism evidence="5 6">
    <name type="scientific">Piromyces finnis</name>
    <dbReference type="NCBI Taxonomy" id="1754191"/>
    <lineage>
        <taxon>Eukaryota</taxon>
        <taxon>Fungi</taxon>
        <taxon>Fungi incertae sedis</taxon>
        <taxon>Chytridiomycota</taxon>
        <taxon>Chytridiomycota incertae sedis</taxon>
        <taxon>Neocallimastigomycetes</taxon>
        <taxon>Neocallimastigales</taxon>
        <taxon>Neocallimastigaceae</taxon>
        <taxon>Piromyces</taxon>
    </lineage>
</organism>
<dbReference type="PANTHER" id="PTHR21098">
    <property type="entry name" value="RIBOFLAVIN SYNTHASE ALPHA CHAIN"/>
    <property type="match status" value="1"/>
</dbReference>
<dbReference type="Proteomes" id="UP000193719">
    <property type="component" value="Unassembled WGS sequence"/>
</dbReference>
<dbReference type="CDD" id="cd00402">
    <property type="entry name" value="Riboflavin_synthase_like"/>
    <property type="match status" value="1"/>
</dbReference>
<dbReference type="InterPro" id="IPR026017">
    <property type="entry name" value="Lumazine-bd_dom"/>
</dbReference>
<dbReference type="SUPFAM" id="SSF63380">
    <property type="entry name" value="Riboflavin synthase domain-like"/>
    <property type="match status" value="2"/>
</dbReference>
<dbReference type="PIRSF" id="PIRSF000498">
    <property type="entry name" value="Riboflavin_syn_A"/>
    <property type="match status" value="1"/>
</dbReference>
<evidence type="ECO:0000256" key="2">
    <source>
        <dbReference type="PROSITE-ProRule" id="PRU00524"/>
    </source>
</evidence>
<comment type="caution">
    <text evidence="5">The sequence shown here is derived from an EMBL/GenBank/DDBJ whole genome shotgun (WGS) entry which is preliminary data.</text>
</comment>
<dbReference type="AlphaFoldDB" id="A0A1Y1URW0"/>
<dbReference type="PROSITE" id="PS51177">
    <property type="entry name" value="LUMAZINE_BIND"/>
    <property type="match status" value="2"/>
</dbReference>
<dbReference type="NCBIfam" id="NF006767">
    <property type="entry name" value="PRK09289.1"/>
    <property type="match status" value="1"/>
</dbReference>
<dbReference type="GO" id="GO:0009231">
    <property type="term" value="P:riboflavin biosynthetic process"/>
    <property type="evidence" value="ECO:0007669"/>
    <property type="project" value="EnsemblFungi"/>
</dbReference>
<evidence type="ECO:0000259" key="4">
    <source>
        <dbReference type="PROSITE" id="PS51177"/>
    </source>
</evidence>
<dbReference type="STRING" id="1754191.A0A1Y1URW0"/>
<dbReference type="GO" id="GO:0004746">
    <property type="term" value="F:riboflavin synthase activity"/>
    <property type="evidence" value="ECO:0007669"/>
    <property type="project" value="EnsemblFungi"/>
</dbReference>
<dbReference type="EMBL" id="MCFH01000097">
    <property type="protein sequence ID" value="ORX40377.1"/>
    <property type="molecule type" value="Genomic_DNA"/>
</dbReference>
<feature type="domain" description="Lumazine-binding" evidence="4">
    <location>
        <begin position="106"/>
        <end position="215"/>
    </location>
</feature>
<evidence type="ECO:0000313" key="6">
    <source>
        <dbReference type="Proteomes" id="UP000193719"/>
    </source>
</evidence>
<feature type="coiled-coil region" evidence="3">
    <location>
        <begin position="221"/>
        <end position="248"/>
    </location>
</feature>